<gene>
    <name evidence="1" type="ORF">Pan181_04210</name>
</gene>
<proteinExistence type="predicted"/>
<dbReference type="EMBL" id="CP036278">
    <property type="protein sequence ID" value="QDU54241.1"/>
    <property type="molecule type" value="Genomic_DNA"/>
</dbReference>
<evidence type="ECO:0000313" key="1">
    <source>
        <dbReference type="EMBL" id="QDU54241.1"/>
    </source>
</evidence>
<reference evidence="1 2" key="1">
    <citation type="submission" date="2019-02" db="EMBL/GenBank/DDBJ databases">
        <title>Deep-cultivation of Planctomycetes and their phenomic and genomic characterization uncovers novel biology.</title>
        <authorList>
            <person name="Wiegand S."/>
            <person name="Jogler M."/>
            <person name="Boedeker C."/>
            <person name="Pinto D."/>
            <person name="Vollmers J."/>
            <person name="Rivas-Marin E."/>
            <person name="Kohn T."/>
            <person name="Peeters S.H."/>
            <person name="Heuer A."/>
            <person name="Rast P."/>
            <person name="Oberbeckmann S."/>
            <person name="Bunk B."/>
            <person name="Jeske O."/>
            <person name="Meyerdierks A."/>
            <person name="Storesund J.E."/>
            <person name="Kallscheuer N."/>
            <person name="Luecker S."/>
            <person name="Lage O.M."/>
            <person name="Pohl T."/>
            <person name="Merkel B.J."/>
            <person name="Hornburger P."/>
            <person name="Mueller R.-W."/>
            <person name="Bruemmer F."/>
            <person name="Labrenz M."/>
            <person name="Spormann A.M."/>
            <person name="Op den Camp H."/>
            <person name="Overmann J."/>
            <person name="Amann R."/>
            <person name="Jetten M.S.M."/>
            <person name="Mascher T."/>
            <person name="Medema M.H."/>
            <person name="Devos D.P."/>
            <person name="Kaster A.-K."/>
            <person name="Ovreas L."/>
            <person name="Rohde M."/>
            <person name="Galperin M.Y."/>
            <person name="Jogler C."/>
        </authorList>
    </citation>
    <scope>NUCLEOTIDE SEQUENCE [LARGE SCALE GENOMIC DNA]</scope>
    <source>
        <strain evidence="1 2">Pan181</strain>
    </source>
</reference>
<keyword evidence="2" id="KW-1185">Reference proteome</keyword>
<evidence type="ECO:0000313" key="2">
    <source>
        <dbReference type="Proteomes" id="UP000315750"/>
    </source>
</evidence>
<protein>
    <submittedName>
        <fullName evidence="1">Uncharacterized protein</fullName>
    </submittedName>
</protein>
<dbReference type="KEGG" id="amuc:Pan181_04210"/>
<sequence length="95" mass="10444">MRCGCQQGAPHGVVTLFWLSMHDRSIPSHYVIRTGGGDGSLHQSFGNPPALLLLRGVAVGKIAGKQVHNRLYRCFRVVATRFDYHARALLGTQSE</sequence>
<dbReference type="AlphaFoldDB" id="A0A518AHM7"/>
<organism evidence="1 2">
    <name type="scientific">Aeoliella mucimassa</name>
    <dbReference type="NCBI Taxonomy" id="2527972"/>
    <lineage>
        <taxon>Bacteria</taxon>
        <taxon>Pseudomonadati</taxon>
        <taxon>Planctomycetota</taxon>
        <taxon>Planctomycetia</taxon>
        <taxon>Pirellulales</taxon>
        <taxon>Lacipirellulaceae</taxon>
        <taxon>Aeoliella</taxon>
    </lineage>
</organism>
<accession>A0A518AHM7</accession>
<name>A0A518AHM7_9BACT</name>
<dbReference type="Proteomes" id="UP000315750">
    <property type="component" value="Chromosome"/>
</dbReference>